<keyword evidence="3" id="KW-0442">Lipid degradation</keyword>
<evidence type="ECO:0000256" key="4">
    <source>
        <dbReference type="ARBA" id="ARBA00023002"/>
    </source>
</evidence>
<dbReference type="EMBL" id="FNRJ01000027">
    <property type="protein sequence ID" value="SEB16556.1"/>
    <property type="molecule type" value="Genomic_DNA"/>
</dbReference>
<gene>
    <name evidence="11" type="ORF">SAMN02745729_12719</name>
</gene>
<dbReference type="SUPFAM" id="SSF52096">
    <property type="entry name" value="ClpP/crotonase"/>
    <property type="match status" value="1"/>
</dbReference>
<keyword evidence="12" id="KW-1185">Reference proteome</keyword>
<evidence type="ECO:0000256" key="3">
    <source>
        <dbReference type="ARBA" id="ARBA00022963"/>
    </source>
</evidence>
<evidence type="ECO:0000259" key="10">
    <source>
        <dbReference type="Pfam" id="PF02737"/>
    </source>
</evidence>
<feature type="domain" description="3-hydroxyacyl-CoA dehydrogenase C-terminal" evidence="9">
    <location>
        <begin position="205"/>
        <end position="306"/>
    </location>
</feature>
<dbReference type="InterPro" id="IPR036291">
    <property type="entry name" value="NAD(P)-bd_dom_sf"/>
</dbReference>
<feature type="domain" description="3-hydroxyacyl-CoA dehydrogenase C-terminal" evidence="9">
    <location>
        <begin position="359"/>
        <end position="412"/>
    </location>
</feature>
<keyword evidence="6" id="KW-0443">Lipid metabolism</keyword>
<keyword evidence="4" id="KW-0560">Oxidoreductase</keyword>
<dbReference type="CDD" id="cd06558">
    <property type="entry name" value="crotonase-like"/>
    <property type="match status" value="1"/>
</dbReference>
<dbReference type="Proteomes" id="UP000242469">
    <property type="component" value="Unassembled WGS sequence"/>
</dbReference>
<evidence type="ECO:0000313" key="11">
    <source>
        <dbReference type="EMBL" id="SEB16556.1"/>
    </source>
</evidence>
<comment type="pathway">
    <text evidence="1">Lipid metabolism; fatty acid beta-oxidation.</text>
</comment>
<sequence length="763" mass="83756">MGNQHTSKPVRRVAVIGAGVMGAGIAAQAANAGADVLLLDIPPRDVAPDAPAAERNAIAAGAVERMLKAGAAGAFMDTTVAERVQVGNTEDDLYRLKEADWIVEVVVERLDVKQDLYRRIEAVRAPDAIVSSNTSTIPLATLMEGMPQSLREHFVVTHFFNPPRYMRLLELVSSEDARPEVAERVRSFIDHGMGKTVIHCNDRPGFIANRLGVYWMQVALQEAIAMGLSVEDADAVMQVCGFPKTGIFGLWDLVGIDLMPEVTASLARLLEEDDPFQAYVGAVPVIEHMLARGWYGRKGRVLQGFYRQFTDSDGRKQREVLDLVALEHRAPGPVTLQSAGLKSGQISELLASDDQGGLYAWRVLSRVLDYATRLMPDVADAIDAIDAAMRLGYNWRFGPFELLDRIGVSAFAARVQDEGRSLSTFVRNASGQPCYKNAEQLDWQGQYRPISRDAGIIDWQSIVARPAIHAFERSVLRELDQDIWCLEFSHKVNALSSVLLDEIETALAEAIAADKGLVLYSASGIFAAGADLKEFVAMTTQDGAIDRYIRRGQQLFMAIRQAPVPVVAAVAGKALGGGLELMFHCHALQVHAESQLGLVENSVGIVPGWGGCRELLARSAERFGGSEAIQHTFTLISEASVTASALQARQRGLLRDSDGISMNRDRLLSDALALCRQLRDAPEYRQPTLSALQHYVPAKPLAVEGYQAVLEQRLLDLLNLASEPGWFDRFADHERRCNLALLQYPESVQRMQALLETGRPLRN</sequence>
<dbReference type="AlphaFoldDB" id="A0A1H4H497"/>
<dbReference type="SUPFAM" id="SSF51735">
    <property type="entry name" value="NAD(P)-binding Rossmann-fold domains"/>
    <property type="match status" value="1"/>
</dbReference>
<dbReference type="InterPro" id="IPR029045">
    <property type="entry name" value="ClpP/crotonase-like_dom_sf"/>
</dbReference>
<feature type="chain" id="PRO_5017447274" evidence="8">
    <location>
        <begin position="30"/>
        <end position="763"/>
    </location>
</feature>
<dbReference type="Pfam" id="PF00378">
    <property type="entry name" value="ECH_1"/>
    <property type="match status" value="1"/>
</dbReference>
<organism evidence="11 12">
    <name type="scientific">Marinobacterium iners DSM 11526</name>
    <dbReference type="NCBI Taxonomy" id="1122198"/>
    <lineage>
        <taxon>Bacteria</taxon>
        <taxon>Pseudomonadati</taxon>
        <taxon>Pseudomonadota</taxon>
        <taxon>Gammaproteobacteria</taxon>
        <taxon>Oceanospirillales</taxon>
        <taxon>Oceanospirillaceae</taxon>
        <taxon>Marinobacterium</taxon>
    </lineage>
</organism>
<dbReference type="SUPFAM" id="SSF48179">
    <property type="entry name" value="6-phosphogluconate dehydrogenase C-terminal domain-like"/>
    <property type="match status" value="2"/>
</dbReference>
<accession>A0A1H4H497</accession>
<name>A0A1H4H497_9GAMM</name>
<feature type="domain" description="3-hydroxyacyl-CoA dehydrogenase NAD binding" evidence="10">
    <location>
        <begin position="13"/>
        <end position="202"/>
    </location>
</feature>
<keyword evidence="2" id="KW-0276">Fatty acid metabolism</keyword>
<dbReference type="InterPro" id="IPR008927">
    <property type="entry name" value="6-PGluconate_DH-like_C_sf"/>
</dbReference>
<dbReference type="PANTHER" id="PTHR48075:SF7">
    <property type="entry name" value="3-HYDROXYACYL-COA DEHYDROGENASE-RELATED"/>
    <property type="match status" value="1"/>
</dbReference>
<dbReference type="Gene3D" id="1.10.1040.50">
    <property type="match status" value="1"/>
</dbReference>
<evidence type="ECO:0000256" key="5">
    <source>
        <dbReference type="ARBA" id="ARBA00023027"/>
    </source>
</evidence>
<dbReference type="RefSeq" id="WP_091828098.1">
    <property type="nucleotide sequence ID" value="NZ_FNRJ01000027.1"/>
</dbReference>
<dbReference type="GO" id="GO:0006635">
    <property type="term" value="P:fatty acid beta-oxidation"/>
    <property type="evidence" value="ECO:0007669"/>
    <property type="project" value="UniProtKB-UniPathway"/>
</dbReference>
<dbReference type="InterPro" id="IPR001753">
    <property type="entry name" value="Enoyl-CoA_hydra/iso"/>
</dbReference>
<feature type="signal peptide" evidence="8">
    <location>
        <begin position="1"/>
        <end position="29"/>
    </location>
</feature>
<dbReference type="GO" id="GO:0003857">
    <property type="term" value="F:(3S)-3-hydroxyacyl-CoA dehydrogenase (NAD+) activity"/>
    <property type="evidence" value="ECO:0007669"/>
    <property type="project" value="UniProtKB-EC"/>
</dbReference>
<evidence type="ECO:0000256" key="1">
    <source>
        <dbReference type="ARBA" id="ARBA00005005"/>
    </source>
</evidence>
<reference evidence="12" key="1">
    <citation type="submission" date="2016-10" db="EMBL/GenBank/DDBJ databases">
        <authorList>
            <person name="Varghese N."/>
            <person name="Submissions S."/>
        </authorList>
    </citation>
    <scope>NUCLEOTIDE SEQUENCE [LARGE SCALE GENOMIC DNA]</scope>
    <source>
        <strain evidence="12">DSM 11526</strain>
    </source>
</reference>
<evidence type="ECO:0000313" key="12">
    <source>
        <dbReference type="Proteomes" id="UP000242469"/>
    </source>
</evidence>
<dbReference type="Gene3D" id="3.90.226.10">
    <property type="entry name" value="2-enoyl-CoA Hydratase, Chain A, domain 1"/>
    <property type="match status" value="1"/>
</dbReference>
<dbReference type="STRING" id="1122198.SAMN02745729_12719"/>
<keyword evidence="5" id="KW-0520">NAD</keyword>
<evidence type="ECO:0000256" key="7">
    <source>
        <dbReference type="ARBA" id="ARBA00049556"/>
    </source>
</evidence>
<dbReference type="OrthoDB" id="5389341at2"/>
<dbReference type="InterPro" id="IPR006176">
    <property type="entry name" value="3-OHacyl-CoA_DH_NAD-bd"/>
</dbReference>
<protein>
    <submittedName>
        <fullName evidence="11">3-hydroxyacyl-CoA dehydrogenase</fullName>
    </submittedName>
</protein>
<dbReference type="Gene3D" id="3.40.50.720">
    <property type="entry name" value="NAD(P)-binding Rossmann-like Domain"/>
    <property type="match status" value="1"/>
</dbReference>
<evidence type="ECO:0000259" key="9">
    <source>
        <dbReference type="Pfam" id="PF00725"/>
    </source>
</evidence>
<keyword evidence="8" id="KW-0732">Signal</keyword>
<dbReference type="GO" id="GO:0070403">
    <property type="term" value="F:NAD+ binding"/>
    <property type="evidence" value="ECO:0007669"/>
    <property type="project" value="InterPro"/>
</dbReference>
<proteinExistence type="predicted"/>
<evidence type="ECO:0000256" key="6">
    <source>
        <dbReference type="ARBA" id="ARBA00023098"/>
    </source>
</evidence>
<dbReference type="InterPro" id="IPR006108">
    <property type="entry name" value="3HC_DH_C"/>
</dbReference>
<comment type="catalytic activity">
    <reaction evidence="7">
        <text>a (3S)-3-hydroxyacyl-CoA + NAD(+) = a 3-oxoacyl-CoA + NADH + H(+)</text>
        <dbReference type="Rhea" id="RHEA:22432"/>
        <dbReference type="ChEBI" id="CHEBI:15378"/>
        <dbReference type="ChEBI" id="CHEBI:57318"/>
        <dbReference type="ChEBI" id="CHEBI:57540"/>
        <dbReference type="ChEBI" id="CHEBI:57945"/>
        <dbReference type="ChEBI" id="CHEBI:90726"/>
        <dbReference type="EC" id="1.1.1.35"/>
    </reaction>
</comment>
<evidence type="ECO:0000256" key="2">
    <source>
        <dbReference type="ARBA" id="ARBA00022832"/>
    </source>
</evidence>
<dbReference type="UniPathway" id="UPA00659"/>
<dbReference type="PANTHER" id="PTHR48075">
    <property type="entry name" value="3-HYDROXYACYL-COA DEHYDROGENASE FAMILY PROTEIN"/>
    <property type="match status" value="1"/>
</dbReference>
<dbReference type="Pfam" id="PF02737">
    <property type="entry name" value="3HCDH_N"/>
    <property type="match status" value="1"/>
</dbReference>
<evidence type="ECO:0000256" key="8">
    <source>
        <dbReference type="SAM" id="SignalP"/>
    </source>
</evidence>
<dbReference type="Pfam" id="PF00725">
    <property type="entry name" value="3HCDH"/>
    <property type="match status" value="2"/>
</dbReference>